<gene>
    <name evidence="1" type="ORF">GO707_07495</name>
</gene>
<dbReference type="NCBIfam" id="TIGR01784">
    <property type="entry name" value="T_den_put_tspse"/>
    <property type="match status" value="1"/>
</dbReference>
<dbReference type="Pfam" id="PF12784">
    <property type="entry name" value="PDDEXK_2"/>
    <property type="match status" value="1"/>
</dbReference>
<dbReference type="Proteomes" id="UP000488839">
    <property type="component" value="Unassembled WGS sequence"/>
</dbReference>
<dbReference type="EMBL" id="WPOO01000011">
    <property type="protein sequence ID" value="MVN59064.1"/>
    <property type="molecule type" value="Genomic_DNA"/>
</dbReference>
<proteinExistence type="predicted"/>
<reference evidence="1 2" key="1">
    <citation type="submission" date="2019-11" db="EMBL/GenBank/DDBJ databases">
        <title>Whole genome shotgun sequencing (WGS) data from Adlercreutzia equolifaciens ResAG-91, Eggerthella lenta MRI-F36, MRI-F37, MRI-F40, ResAG-49, ResAG-88, ResAG-121, ResAG-145, and Gordonibacter sp. ResAG-5, ResAG-26, ResAG-43, ResAG-50, ResAG-59.</title>
        <authorList>
            <person name="Stoll D.A."/>
            <person name="Danylec N."/>
            <person name="Franz C.M.A.P."/>
            <person name="Huch M."/>
        </authorList>
    </citation>
    <scope>NUCLEOTIDE SEQUENCE [LARGE SCALE GENOMIC DNA]</scope>
    <source>
        <strain evidence="1 2">ResAG-91</strain>
    </source>
</reference>
<protein>
    <submittedName>
        <fullName evidence="1">Rpn family recombination-promoting nuclease/putative transposase</fullName>
    </submittedName>
</protein>
<evidence type="ECO:0000313" key="2">
    <source>
        <dbReference type="Proteomes" id="UP000488839"/>
    </source>
</evidence>
<dbReference type="AlphaFoldDB" id="A0A7K1T5Z9"/>
<sequence>MSLHRLVADRRGFMMTKRKLGFQDRWMFNRVLCEKDVCRKILRAALGIEAGEISYLNAEQCFEPLTSGRGVRLDVFARGDGRVYDIEMQVAKERDLGRRMRYYQAAMDVGELGAGADFGDLPESYVMFVCTFDAYGKGSPLYVIERQCIDYRDLDVGDGSPWVVLNATAWETAADPGLRDVLRYLQTGEALGPLSEEIDALVDAFNEDRE</sequence>
<dbReference type="InterPro" id="IPR010106">
    <property type="entry name" value="RpnA"/>
</dbReference>
<comment type="caution">
    <text evidence="1">The sequence shown here is derived from an EMBL/GenBank/DDBJ whole genome shotgun (WGS) entry which is preliminary data.</text>
</comment>
<keyword evidence="2" id="KW-1185">Reference proteome</keyword>
<evidence type="ECO:0000313" key="1">
    <source>
        <dbReference type="EMBL" id="MVN59064.1"/>
    </source>
</evidence>
<accession>A0A7K1T5Z9</accession>
<organism evidence="1 2">
    <name type="scientific">Adlercreutzia rubneri</name>
    <dbReference type="NCBI Taxonomy" id="2916441"/>
    <lineage>
        <taxon>Bacteria</taxon>
        <taxon>Bacillati</taxon>
        <taxon>Actinomycetota</taxon>
        <taxon>Coriobacteriia</taxon>
        <taxon>Eggerthellales</taxon>
        <taxon>Eggerthellaceae</taxon>
        <taxon>Adlercreutzia</taxon>
    </lineage>
</organism>
<name>A0A7K1T5Z9_9ACTN</name>